<reference evidence="2" key="1">
    <citation type="journal article" date="2019" name="Int. J. Syst. Evol. Microbiol.">
        <title>The Global Catalogue of Microorganisms (GCM) 10K type strain sequencing project: providing services to taxonomists for standard genome sequencing and annotation.</title>
        <authorList>
            <consortium name="The Broad Institute Genomics Platform"/>
            <consortium name="The Broad Institute Genome Sequencing Center for Infectious Disease"/>
            <person name="Wu L."/>
            <person name="Ma J."/>
        </authorList>
    </citation>
    <scope>NUCLEOTIDE SEQUENCE [LARGE SCALE GENOMIC DNA]</scope>
    <source>
        <strain evidence="2">NBRC 102520</strain>
    </source>
</reference>
<proteinExistence type="predicted"/>
<name>A0ABQ6BCD4_9BRAD</name>
<evidence type="ECO:0000313" key="2">
    <source>
        <dbReference type="Proteomes" id="UP001156905"/>
    </source>
</evidence>
<sequence>MLFVFTAPCRIILSKNEPARRMARFSIEAYASVFERKVADDTVTRFLSFGSRPGIGRSRWAGPPILEAAAPCREGASYAKHRHLRDRY</sequence>
<evidence type="ECO:0000313" key="1">
    <source>
        <dbReference type="EMBL" id="GLR91443.1"/>
    </source>
</evidence>
<organism evidence="1 2">
    <name type="scientific">Bradyrhizobium iriomotense</name>
    <dbReference type="NCBI Taxonomy" id="441950"/>
    <lineage>
        <taxon>Bacteria</taxon>
        <taxon>Pseudomonadati</taxon>
        <taxon>Pseudomonadota</taxon>
        <taxon>Alphaproteobacteria</taxon>
        <taxon>Hyphomicrobiales</taxon>
        <taxon>Nitrobacteraceae</taxon>
        <taxon>Bradyrhizobium</taxon>
    </lineage>
</organism>
<keyword evidence="2" id="KW-1185">Reference proteome</keyword>
<accession>A0ABQ6BCD4</accession>
<comment type="caution">
    <text evidence="1">The sequence shown here is derived from an EMBL/GenBank/DDBJ whole genome shotgun (WGS) entry which is preliminary data.</text>
</comment>
<gene>
    <name evidence="1" type="ORF">GCM10007857_81600</name>
</gene>
<dbReference type="Proteomes" id="UP001156905">
    <property type="component" value="Unassembled WGS sequence"/>
</dbReference>
<dbReference type="EMBL" id="BSOW01000047">
    <property type="protein sequence ID" value="GLR91443.1"/>
    <property type="molecule type" value="Genomic_DNA"/>
</dbReference>
<protein>
    <submittedName>
        <fullName evidence="1">Uncharacterized protein</fullName>
    </submittedName>
</protein>